<evidence type="ECO:0000256" key="4">
    <source>
        <dbReference type="ARBA" id="ARBA00022670"/>
    </source>
</evidence>
<accession>A0A8C3FYJ3</accession>
<protein>
    <recommendedName>
        <fullName evidence="3">pepsin A</fullName>
        <ecNumber evidence="3">3.4.23.1</ecNumber>
    </recommendedName>
</protein>
<keyword evidence="9" id="KW-0732">Signal</keyword>
<dbReference type="Pfam" id="PF07966">
    <property type="entry name" value="A1_Propeptide"/>
    <property type="match status" value="1"/>
</dbReference>
<evidence type="ECO:0000256" key="5">
    <source>
        <dbReference type="ARBA" id="ARBA00022750"/>
    </source>
</evidence>
<dbReference type="Gene3D" id="2.40.70.10">
    <property type="entry name" value="Acid Proteases"/>
    <property type="match status" value="1"/>
</dbReference>
<keyword evidence="6" id="KW-0222">Digestion</keyword>
<keyword evidence="8" id="KW-1015">Disulfide bond</keyword>
<dbReference type="InterPro" id="IPR001461">
    <property type="entry name" value="Aspartic_peptidase_A1"/>
</dbReference>
<dbReference type="PROSITE" id="PS00141">
    <property type="entry name" value="ASP_PROTEASE"/>
    <property type="match status" value="1"/>
</dbReference>
<dbReference type="GeneTree" id="ENSGT00940000167768"/>
<dbReference type="OMA" id="SSPACCE"/>
<dbReference type="PANTHER" id="PTHR47966:SF22">
    <property type="entry name" value="PEPSIN A-3-RELATED"/>
    <property type="match status" value="1"/>
</dbReference>
<comment type="function">
    <text evidence="1">Shows particularly broad specificity; although bonds involving phenylalanine and leucine are preferred, many others are also cleaved to some extent.</text>
</comment>
<dbReference type="PROSITE" id="PS51767">
    <property type="entry name" value="PEPTIDASE_A1"/>
    <property type="match status" value="1"/>
</dbReference>
<reference evidence="11" key="1">
    <citation type="submission" date="2025-08" db="UniProtKB">
        <authorList>
            <consortium name="Ensembl"/>
        </authorList>
    </citation>
    <scope>IDENTIFICATION</scope>
</reference>
<feature type="chain" id="PRO_5034429307" description="pepsin A" evidence="9">
    <location>
        <begin position="23"/>
        <end position="143"/>
    </location>
</feature>
<evidence type="ECO:0000313" key="11">
    <source>
        <dbReference type="Ensembl" id="ENSCPBP00000014906.1"/>
    </source>
</evidence>
<evidence type="ECO:0000259" key="10">
    <source>
        <dbReference type="PROSITE" id="PS51767"/>
    </source>
</evidence>
<dbReference type="InterPro" id="IPR021109">
    <property type="entry name" value="Peptidase_aspartic_dom_sf"/>
</dbReference>
<keyword evidence="4" id="KW-0645">Protease</keyword>
<dbReference type="EC" id="3.4.23.1" evidence="3"/>
<dbReference type="AlphaFoldDB" id="A0A8C3FYJ3"/>
<evidence type="ECO:0000256" key="1">
    <source>
        <dbReference type="ARBA" id="ARBA00002318"/>
    </source>
</evidence>
<evidence type="ECO:0000256" key="7">
    <source>
        <dbReference type="ARBA" id="ARBA00022801"/>
    </source>
</evidence>
<keyword evidence="7" id="KW-0378">Hydrolase</keyword>
<evidence type="ECO:0000256" key="8">
    <source>
        <dbReference type="ARBA" id="ARBA00023157"/>
    </source>
</evidence>
<evidence type="ECO:0000256" key="9">
    <source>
        <dbReference type="SAM" id="SignalP"/>
    </source>
</evidence>
<dbReference type="GO" id="GO:0007586">
    <property type="term" value="P:digestion"/>
    <property type="evidence" value="ECO:0007669"/>
    <property type="project" value="UniProtKB-KW"/>
</dbReference>
<proteinExistence type="inferred from homology"/>
<feature type="signal peptide" evidence="9">
    <location>
        <begin position="1"/>
        <end position="22"/>
    </location>
</feature>
<sequence>VWVYRDIMKWFLLLSLVALSQCRVTKVSLKKGKSLRQNLKEHGLLEDFLRKYPYNVASKYFPSLANEASSEPLTNYMDIEYFGTISIGTPAQDFSVLFDTGSSNLWVPSVYCSSPACSKSPATPLALTRHLGGLIFKSTMRKL</sequence>
<dbReference type="SUPFAM" id="SSF50630">
    <property type="entry name" value="Acid proteases"/>
    <property type="match status" value="1"/>
</dbReference>
<dbReference type="InterPro" id="IPR033121">
    <property type="entry name" value="PEPTIDASE_A1"/>
</dbReference>
<evidence type="ECO:0000256" key="2">
    <source>
        <dbReference type="ARBA" id="ARBA00007447"/>
    </source>
</evidence>
<dbReference type="GO" id="GO:0006508">
    <property type="term" value="P:proteolysis"/>
    <property type="evidence" value="ECO:0007669"/>
    <property type="project" value="UniProtKB-KW"/>
</dbReference>
<reference evidence="11" key="2">
    <citation type="submission" date="2025-09" db="UniProtKB">
        <authorList>
            <consortium name="Ensembl"/>
        </authorList>
    </citation>
    <scope>IDENTIFICATION</scope>
</reference>
<evidence type="ECO:0000256" key="3">
    <source>
        <dbReference type="ARBA" id="ARBA00011924"/>
    </source>
</evidence>
<dbReference type="GO" id="GO:0004190">
    <property type="term" value="F:aspartic-type endopeptidase activity"/>
    <property type="evidence" value="ECO:0007669"/>
    <property type="project" value="UniProtKB-KW"/>
</dbReference>
<feature type="domain" description="Peptidase A1" evidence="10">
    <location>
        <begin position="81"/>
        <end position="143"/>
    </location>
</feature>
<name>A0A8C3FYJ3_CHRPI</name>
<organism evidence="11 12">
    <name type="scientific">Chrysemys picta bellii</name>
    <name type="common">Western painted turtle</name>
    <name type="synonym">Emys bellii</name>
    <dbReference type="NCBI Taxonomy" id="8478"/>
    <lineage>
        <taxon>Eukaryota</taxon>
        <taxon>Metazoa</taxon>
        <taxon>Chordata</taxon>
        <taxon>Craniata</taxon>
        <taxon>Vertebrata</taxon>
        <taxon>Euteleostomi</taxon>
        <taxon>Archelosauria</taxon>
        <taxon>Testudinata</taxon>
        <taxon>Testudines</taxon>
        <taxon>Cryptodira</taxon>
        <taxon>Durocryptodira</taxon>
        <taxon>Testudinoidea</taxon>
        <taxon>Emydidae</taxon>
        <taxon>Chrysemys</taxon>
    </lineage>
</organism>
<evidence type="ECO:0000256" key="6">
    <source>
        <dbReference type="ARBA" id="ARBA00022757"/>
    </source>
</evidence>
<keyword evidence="5" id="KW-0064">Aspartyl protease</keyword>
<evidence type="ECO:0000313" key="12">
    <source>
        <dbReference type="Proteomes" id="UP000694380"/>
    </source>
</evidence>
<dbReference type="Gene3D" id="6.10.140.60">
    <property type="match status" value="1"/>
</dbReference>
<dbReference type="Ensembl" id="ENSCPBT00000017671.1">
    <property type="protein sequence ID" value="ENSCPBP00000014906.1"/>
    <property type="gene ID" value="ENSCPBG00000011063.1"/>
</dbReference>
<comment type="similarity">
    <text evidence="2">Belongs to the peptidase A1 family.</text>
</comment>
<dbReference type="Pfam" id="PF00026">
    <property type="entry name" value="Asp"/>
    <property type="match status" value="1"/>
</dbReference>
<keyword evidence="12" id="KW-1185">Reference proteome</keyword>
<dbReference type="PANTHER" id="PTHR47966">
    <property type="entry name" value="BETA-SITE APP-CLEAVING ENZYME, ISOFORM A-RELATED"/>
    <property type="match status" value="1"/>
</dbReference>
<dbReference type="Proteomes" id="UP000694380">
    <property type="component" value="Unplaced"/>
</dbReference>
<dbReference type="InterPro" id="IPR012848">
    <property type="entry name" value="Aspartic_peptidase_N"/>
</dbReference>
<dbReference type="InterPro" id="IPR001969">
    <property type="entry name" value="Aspartic_peptidase_AS"/>
</dbReference>